<gene>
    <name evidence="11" type="ORF">MKK02DRAFT_18451</name>
</gene>
<dbReference type="SUPFAM" id="SSF53474">
    <property type="entry name" value="alpha/beta-Hydrolases"/>
    <property type="match status" value="1"/>
</dbReference>
<reference evidence="11" key="1">
    <citation type="journal article" date="2022" name="G3 (Bethesda)">
        <title>High quality genome of the basidiomycete yeast Dioszegia hungarica PDD-24b-2 isolated from cloud water.</title>
        <authorList>
            <person name="Jarrige D."/>
            <person name="Haridas S."/>
            <person name="Bleykasten-Grosshans C."/>
            <person name="Joly M."/>
            <person name="Nadalig T."/>
            <person name="Sancelme M."/>
            <person name="Vuilleumier S."/>
            <person name="Grigoriev I.V."/>
            <person name="Amato P."/>
            <person name="Bringel F."/>
        </authorList>
    </citation>
    <scope>NUCLEOTIDE SEQUENCE</scope>
    <source>
        <strain evidence="11">PDD-24b-2</strain>
    </source>
</reference>
<keyword evidence="3 11" id="KW-0378">Hydrolase</keyword>
<evidence type="ECO:0000256" key="5">
    <source>
        <dbReference type="ARBA" id="ARBA00023136"/>
    </source>
</evidence>
<comment type="catalytic activity">
    <reaction evidence="7">
        <text>a sterol ester + H2O = a sterol + a fatty acid + H(+)</text>
        <dbReference type="Rhea" id="RHEA:10100"/>
        <dbReference type="ChEBI" id="CHEBI:15377"/>
        <dbReference type="ChEBI" id="CHEBI:15378"/>
        <dbReference type="ChEBI" id="CHEBI:15889"/>
        <dbReference type="ChEBI" id="CHEBI:28868"/>
        <dbReference type="ChEBI" id="CHEBI:35915"/>
        <dbReference type="EC" id="3.1.1.13"/>
    </reaction>
</comment>
<comment type="caution">
    <text evidence="11">The sequence shown here is derived from an EMBL/GenBank/DDBJ whole genome shotgun (WGS) entry which is preliminary data.</text>
</comment>
<dbReference type="GO" id="GO:0004771">
    <property type="term" value="F:sterol ester esterase activity"/>
    <property type="evidence" value="ECO:0007669"/>
    <property type="project" value="UniProtKB-EC"/>
</dbReference>
<keyword evidence="12" id="KW-1185">Reference proteome</keyword>
<accession>A0AA38LQJ1</accession>
<dbReference type="GO" id="GO:0016020">
    <property type="term" value="C:membrane"/>
    <property type="evidence" value="ECO:0007669"/>
    <property type="project" value="UniProtKB-SubCell"/>
</dbReference>
<keyword evidence="5 9" id="KW-0472">Membrane</keyword>
<proteinExistence type="inferred from homology"/>
<feature type="compositionally biased region" description="Polar residues" evidence="8">
    <location>
        <begin position="141"/>
        <end position="151"/>
    </location>
</feature>
<dbReference type="Gene3D" id="3.40.50.1820">
    <property type="entry name" value="alpha/beta hydrolase"/>
    <property type="match status" value="1"/>
</dbReference>
<evidence type="ECO:0000256" key="9">
    <source>
        <dbReference type="SAM" id="Phobius"/>
    </source>
</evidence>
<feature type="region of interest" description="Disordered" evidence="8">
    <location>
        <begin position="1"/>
        <end position="151"/>
    </location>
</feature>
<feature type="transmembrane region" description="Helical" evidence="9">
    <location>
        <begin position="197"/>
        <end position="219"/>
    </location>
</feature>
<feature type="transmembrane region" description="Helical" evidence="9">
    <location>
        <begin position="417"/>
        <end position="440"/>
    </location>
</feature>
<name>A0AA38LQJ1_9TREE</name>
<evidence type="ECO:0000256" key="3">
    <source>
        <dbReference type="ARBA" id="ARBA00022801"/>
    </source>
</evidence>
<sequence>MSTLSSTLSLATTLLSPSPEPLPVDHHSPLLKPKSGAPLFDDPSLIPAKYRGKHSPSPHLVRSPPSTLLDAPTRAAMNMPNAHTASGQARAMRGYPNGGTGGDMSGSRGDMSEFDPLIPAHSSRPESTPLLSPSPKRAATSRPSSAGSNGSILRRIIDRASTPSQQSTRPTFPPPSLSTYSPLPFAPLSLRAKLGLLFSQTVSVLLSTVFLAGVVGWALTIEIKQKLPQWIWPTKGRTFPWDDDRYWRKEGKKVSKDPRDYARQVGMEIEEQVVETEDGYYLKMHKVIDPTHKPSPSGKPGFPVLILHGLFQSSGSFVTSEERSLAFWLARQGGYSVYLGNNRGVFDMGHRSFKRNDPRFWDWTIRELAMYDLPALVEHVCRETGYDKIAFIGHSQGNGLAFISLSLGMCPNLGKKLSVFIALAPAVYAGPLTTGFPFTALNRLEWSTWKRLFGVLDFIPLMRWSYDYAPAKLFAMLGYTMFAFLFSWTDTNWLARRKTKMFRFTPTPVSSASIFWWCGKGGFADRKCTLDDTLDRWFDERFPPLSIYYGGRDYLVLTEPLLERLEKKERGVEVVKVTKLDLSEHCDFYWAAEAVEWAYESFVDDIERTRPRELNKG</sequence>
<feature type="domain" description="Partial AB-hydrolase lipase" evidence="10">
    <location>
        <begin position="260"/>
        <end position="320"/>
    </location>
</feature>
<keyword evidence="9" id="KW-0812">Transmembrane</keyword>
<dbReference type="PANTHER" id="PTHR11005">
    <property type="entry name" value="LYSOSOMAL ACID LIPASE-RELATED"/>
    <property type="match status" value="1"/>
</dbReference>
<feature type="transmembrane region" description="Helical" evidence="9">
    <location>
        <begin position="473"/>
        <end position="495"/>
    </location>
</feature>
<evidence type="ECO:0000256" key="6">
    <source>
        <dbReference type="ARBA" id="ARBA00039150"/>
    </source>
</evidence>
<dbReference type="GeneID" id="77725152"/>
<dbReference type="InterPro" id="IPR029058">
    <property type="entry name" value="AB_hydrolase_fold"/>
</dbReference>
<dbReference type="AlphaFoldDB" id="A0AA38LQJ1"/>
<evidence type="ECO:0000313" key="12">
    <source>
        <dbReference type="Proteomes" id="UP001164286"/>
    </source>
</evidence>
<dbReference type="Pfam" id="PF04083">
    <property type="entry name" value="Abhydro_lipase"/>
    <property type="match status" value="1"/>
</dbReference>
<evidence type="ECO:0000256" key="1">
    <source>
        <dbReference type="ARBA" id="ARBA00004370"/>
    </source>
</evidence>
<dbReference type="InterPro" id="IPR006693">
    <property type="entry name" value="AB_hydrolase_lipase"/>
</dbReference>
<evidence type="ECO:0000256" key="7">
    <source>
        <dbReference type="ARBA" id="ARBA00051395"/>
    </source>
</evidence>
<evidence type="ECO:0000313" key="11">
    <source>
        <dbReference type="EMBL" id="KAI9633357.1"/>
    </source>
</evidence>
<dbReference type="FunFam" id="3.40.50.1820:FF:000108">
    <property type="entry name" value="Lipid particle protein"/>
    <property type="match status" value="1"/>
</dbReference>
<comment type="similarity">
    <text evidence="2">Belongs to the AB hydrolase superfamily.</text>
</comment>
<dbReference type="RefSeq" id="XP_052943134.1">
    <property type="nucleotide sequence ID" value="XM_053085951.1"/>
</dbReference>
<evidence type="ECO:0000256" key="4">
    <source>
        <dbReference type="ARBA" id="ARBA00023098"/>
    </source>
</evidence>
<dbReference type="EMBL" id="JAKWFO010000011">
    <property type="protein sequence ID" value="KAI9633357.1"/>
    <property type="molecule type" value="Genomic_DNA"/>
</dbReference>
<evidence type="ECO:0000256" key="2">
    <source>
        <dbReference type="ARBA" id="ARBA00008645"/>
    </source>
</evidence>
<protein>
    <recommendedName>
        <fullName evidence="6">sterol esterase</fullName>
        <ecNumber evidence="6">3.1.1.13</ecNumber>
    </recommendedName>
</protein>
<keyword evidence="4" id="KW-0443">Lipid metabolism</keyword>
<evidence type="ECO:0000259" key="10">
    <source>
        <dbReference type="Pfam" id="PF04083"/>
    </source>
</evidence>
<dbReference type="Proteomes" id="UP001164286">
    <property type="component" value="Unassembled WGS sequence"/>
</dbReference>
<dbReference type="EC" id="3.1.1.13" evidence="6"/>
<feature type="region of interest" description="Disordered" evidence="8">
    <location>
        <begin position="159"/>
        <end position="178"/>
    </location>
</feature>
<evidence type="ECO:0000256" key="8">
    <source>
        <dbReference type="SAM" id="MobiDB-lite"/>
    </source>
</evidence>
<keyword evidence="9" id="KW-1133">Transmembrane helix</keyword>
<feature type="compositionally biased region" description="Low complexity" evidence="8">
    <location>
        <begin position="1"/>
        <end position="17"/>
    </location>
</feature>
<dbReference type="GO" id="GO:0016125">
    <property type="term" value="P:sterol metabolic process"/>
    <property type="evidence" value="ECO:0007669"/>
    <property type="project" value="UniProtKB-ARBA"/>
</dbReference>
<comment type="subcellular location">
    <subcellularLocation>
        <location evidence="1">Membrane</location>
    </subcellularLocation>
</comment>
<organism evidence="11 12">
    <name type="scientific">Dioszegia hungarica</name>
    <dbReference type="NCBI Taxonomy" id="4972"/>
    <lineage>
        <taxon>Eukaryota</taxon>
        <taxon>Fungi</taxon>
        <taxon>Dikarya</taxon>
        <taxon>Basidiomycota</taxon>
        <taxon>Agaricomycotina</taxon>
        <taxon>Tremellomycetes</taxon>
        <taxon>Tremellales</taxon>
        <taxon>Bulleribasidiaceae</taxon>
        <taxon>Dioszegia</taxon>
    </lineage>
</organism>